<evidence type="ECO:0000313" key="1">
    <source>
        <dbReference type="EMBL" id="KAL1265812.1"/>
    </source>
</evidence>
<dbReference type="EMBL" id="JAYMGO010000011">
    <property type="protein sequence ID" value="KAL1265812.1"/>
    <property type="molecule type" value="Genomic_DNA"/>
</dbReference>
<organism evidence="1 2">
    <name type="scientific">Cirrhinus molitorella</name>
    <name type="common">mud carp</name>
    <dbReference type="NCBI Taxonomy" id="172907"/>
    <lineage>
        <taxon>Eukaryota</taxon>
        <taxon>Metazoa</taxon>
        <taxon>Chordata</taxon>
        <taxon>Craniata</taxon>
        <taxon>Vertebrata</taxon>
        <taxon>Euteleostomi</taxon>
        <taxon>Actinopterygii</taxon>
        <taxon>Neopterygii</taxon>
        <taxon>Teleostei</taxon>
        <taxon>Ostariophysi</taxon>
        <taxon>Cypriniformes</taxon>
        <taxon>Cyprinidae</taxon>
        <taxon>Labeoninae</taxon>
        <taxon>Labeonini</taxon>
        <taxon>Cirrhinus</taxon>
    </lineage>
</organism>
<accession>A0ABR3MMG0</accession>
<keyword evidence="2" id="KW-1185">Reference proteome</keyword>
<dbReference type="Proteomes" id="UP001558613">
    <property type="component" value="Unassembled WGS sequence"/>
</dbReference>
<comment type="caution">
    <text evidence="1">The sequence shown here is derived from an EMBL/GenBank/DDBJ whole genome shotgun (WGS) entry which is preliminary data.</text>
</comment>
<reference evidence="1 2" key="1">
    <citation type="submission" date="2023-09" db="EMBL/GenBank/DDBJ databases">
        <authorList>
            <person name="Wang M."/>
        </authorList>
    </citation>
    <scope>NUCLEOTIDE SEQUENCE [LARGE SCALE GENOMIC DNA]</scope>
    <source>
        <strain evidence="1">GT-2023</strain>
        <tissue evidence="1">Liver</tissue>
    </source>
</reference>
<proteinExistence type="predicted"/>
<name>A0ABR3MMG0_9TELE</name>
<gene>
    <name evidence="1" type="ORF">QQF64_003839</name>
</gene>
<evidence type="ECO:0000313" key="2">
    <source>
        <dbReference type="Proteomes" id="UP001558613"/>
    </source>
</evidence>
<sequence length="90" mass="10019">MVGVRAAAVLRTQRAPPSLAARDRETIPLLIRVVIHWKGLLNYWNAERHFVRARRLHNEPKALCLSACAALSRPALKSTASGGRLLRKSL</sequence>
<protein>
    <submittedName>
        <fullName evidence="1">Uncharacterized protein</fullName>
    </submittedName>
</protein>